<dbReference type="InterPro" id="IPR050644">
    <property type="entry name" value="PG_Glycine_Bridge_Synth"/>
</dbReference>
<protein>
    <recommendedName>
        <fullName evidence="1">BioF2-like acetyltransferase domain-containing protein</fullName>
    </recommendedName>
</protein>
<dbReference type="KEGG" id="ttq:NIES37_45860"/>
<reference evidence="2 3" key="1">
    <citation type="submission" date="2017-06" db="EMBL/GenBank/DDBJ databases">
        <title>Genome sequencing of cyanobaciteial culture collection at National Institute for Environmental Studies (NIES).</title>
        <authorList>
            <person name="Hirose Y."/>
            <person name="Shimura Y."/>
            <person name="Fujisawa T."/>
            <person name="Nakamura Y."/>
            <person name="Kawachi M."/>
        </authorList>
    </citation>
    <scope>NUCLEOTIDE SEQUENCE [LARGE SCALE GENOMIC DNA]</scope>
    <source>
        <strain evidence="2 3">NIES-37</strain>
    </source>
</reference>
<keyword evidence="3" id="KW-1185">Reference proteome</keyword>
<dbReference type="AlphaFoldDB" id="A0A1Z4N4I1"/>
<dbReference type="Proteomes" id="UP000218785">
    <property type="component" value="Chromosome"/>
</dbReference>
<dbReference type="RefSeq" id="WP_321206697.1">
    <property type="nucleotide sequence ID" value="NZ_CAWNJS010000001.1"/>
</dbReference>
<sequence length="361" mass="41592">MLNIQIIALNNPLWMQILQTVRHDIYHLPEYVYLESLRTNTTPKAIVISQGEKLFFLPYLLRRCHDFFADPSESPELFDVISPYGYPGILLSEAAASSSDFLELAMQELISTFRQQNICSAFVRLHPILNAGLEKVYPPHICQISGETIAVDLTLSAEEIWRQTRSDHRKDINRQKRYGLQAKIVDFDKYFADFLEIYYQTMQRVGAPQLYHFQQEYFRNLLHKLGNKLHLGIVEFECEIMCACLFTECGGIVQSYLSGTKNKFLKFSPDKLLFDYARLWAKERGNKLLHLGGGYGGSKDGVYNFKAGFSPKCQNFLTLRLTIHEERYAHLVELRAKALNSQVGTLLKSNFFPAYRSTVTN</sequence>
<dbReference type="PANTHER" id="PTHR36174:SF1">
    <property type="entry name" value="LIPID II:GLYCINE GLYCYLTRANSFERASE"/>
    <property type="match status" value="1"/>
</dbReference>
<proteinExistence type="predicted"/>
<dbReference type="Pfam" id="PF13480">
    <property type="entry name" value="Acetyltransf_6"/>
    <property type="match status" value="1"/>
</dbReference>
<feature type="domain" description="BioF2-like acetyltransferase" evidence="1">
    <location>
        <begin position="167"/>
        <end position="295"/>
    </location>
</feature>
<accession>A0A1Z4N4I1</accession>
<dbReference type="SUPFAM" id="SSF55729">
    <property type="entry name" value="Acyl-CoA N-acyltransferases (Nat)"/>
    <property type="match status" value="1"/>
</dbReference>
<dbReference type="Gene3D" id="3.40.630.30">
    <property type="match status" value="1"/>
</dbReference>
<evidence type="ECO:0000313" key="2">
    <source>
        <dbReference type="EMBL" id="BAZ00591.1"/>
    </source>
</evidence>
<dbReference type="PANTHER" id="PTHR36174">
    <property type="entry name" value="LIPID II:GLYCINE GLYCYLTRANSFERASE"/>
    <property type="match status" value="1"/>
</dbReference>
<evidence type="ECO:0000313" key="3">
    <source>
        <dbReference type="Proteomes" id="UP000218785"/>
    </source>
</evidence>
<name>A0A1Z4N4I1_9CYAN</name>
<dbReference type="EMBL" id="AP018248">
    <property type="protein sequence ID" value="BAZ00591.1"/>
    <property type="molecule type" value="Genomic_DNA"/>
</dbReference>
<dbReference type="InterPro" id="IPR038740">
    <property type="entry name" value="BioF2-like_GNAT_dom"/>
</dbReference>
<organism evidence="2 3">
    <name type="scientific">Tolypothrix tenuis PCC 7101</name>
    <dbReference type="NCBI Taxonomy" id="231146"/>
    <lineage>
        <taxon>Bacteria</taxon>
        <taxon>Bacillati</taxon>
        <taxon>Cyanobacteriota</taxon>
        <taxon>Cyanophyceae</taxon>
        <taxon>Nostocales</taxon>
        <taxon>Tolypothrichaceae</taxon>
        <taxon>Tolypothrix</taxon>
    </lineage>
</organism>
<dbReference type="InterPro" id="IPR016181">
    <property type="entry name" value="Acyl_CoA_acyltransferase"/>
</dbReference>
<evidence type="ECO:0000259" key="1">
    <source>
        <dbReference type="Pfam" id="PF13480"/>
    </source>
</evidence>
<gene>
    <name evidence="2" type="ORF">NIES37_45860</name>
</gene>